<evidence type="ECO:0000256" key="1">
    <source>
        <dbReference type="ARBA" id="ARBA00006611"/>
    </source>
</evidence>
<dbReference type="InterPro" id="IPR050921">
    <property type="entry name" value="T4SS_GSP_E_ATPase"/>
</dbReference>
<feature type="domain" description="Bacterial type II secretion system protein E" evidence="2">
    <location>
        <begin position="18"/>
        <end position="274"/>
    </location>
</feature>
<dbReference type="Gene3D" id="3.40.50.300">
    <property type="entry name" value="P-loop containing nucleotide triphosphate hydrolases"/>
    <property type="match status" value="1"/>
</dbReference>
<accession>A0A318QX50</accession>
<comment type="similarity">
    <text evidence="1">Belongs to the GSP E family.</text>
</comment>
<dbReference type="Gene3D" id="3.30.450.370">
    <property type="match status" value="1"/>
</dbReference>
<sequence length="356" mass="40121">MLRTDSEVHELIGHYGDPIKELLSDPSITEICVDHYDYVYFERNGILIDAPEVKWPNENSLVQYIKQIANSVDQKVDKNNPLLDARLKNKTRISATLPPVAVNGAIMSIRPFPTTHRSLDDLLAGGSITSEISKMVRAALNNRLNFIVTGGTGTGKTSFLRAMTFELDPQERLGLVEDTTENIAPRHRRKFELEAPRRARLKADDQVIDLPSLIVEALRKRPDRLGVGEFRTPGACAAFMDAMNTGHGGCFGTVHATSARDAIARMETLYARQAMNVPREAISELVRHNLEFVIHLSRDVERDRDGTTRVVRRVKEIVWIDTDGTERVLVTHKIKKGYDFDTSFIDAFYNALDTRH</sequence>
<dbReference type="GO" id="GO:0016887">
    <property type="term" value="F:ATP hydrolysis activity"/>
    <property type="evidence" value="ECO:0007669"/>
    <property type="project" value="InterPro"/>
</dbReference>
<dbReference type="InterPro" id="IPR001482">
    <property type="entry name" value="T2SS/T4SS_dom"/>
</dbReference>
<dbReference type="SUPFAM" id="SSF52540">
    <property type="entry name" value="P-loop containing nucleoside triphosphate hydrolases"/>
    <property type="match status" value="1"/>
</dbReference>
<organism evidence="3 4">
    <name type="scientific">Komagataeibacter oboediens</name>
    <dbReference type="NCBI Taxonomy" id="65958"/>
    <lineage>
        <taxon>Bacteria</taxon>
        <taxon>Pseudomonadati</taxon>
        <taxon>Pseudomonadota</taxon>
        <taxon>Alphaproteobacteria</taxon>
        <taxon>Acetobacterales</taxon>
        <taxon>Acetobacteraceae</taxon>
        <taxon>Komagataeibacter</taxon>
    </lineage>
</organism>
<dbReference type="PANTHER" id="PTHR30486">
    <property type="entry name" value="TWITCHING MOTILITY PROTEIN PILT"/>
    <property type="match status" value="1"/>
</dbReference>
<reference evidence="3 4" key="1">
    <citation type="submission" date="2017-07" db="EMBL/GenBank/DDBJ databases">
        <title>A draft genome sequence of Komagataeibacter oboediens LMG 18849.</title>
        <authorList>
            <person name="Skraban J."/>
            <person name="Cleenwerck I."/>
            <person name="Vandamme P."/>
            <person name="Trcek J."/>
        </authorList>
    </citation>
    <scope>NUCLEOTIDE SEQUENCE [LARGE SCALE GENOMIC DNA]</scope>
    <source>
        <strain evidence="3 4">LMG 18849</strain>
    </source>
</reference>
<gene>
    <name evidence="3" type="ORF">CFR80_14645</name>
</gene>
<dbReference type="Proteomes" id="UP000247417">
    <property type="component" value="Unassembled WGS sequence"/>
</dbReference>
<dbReference type="EMBL" id="NKTX01000063">
    <property type="protein sequence ID" value="PYD79789.1"/>
    <property type="molecule type" value="Genomic_DNA"/>
</dbReference>
<evidence type="ECO:0000259" key="2">
    <source>
        <dbReference type="Pfam" id="PF00437"/>
    </source>
</evidence>
<evidence type="ECO:0000313" key="4">
    <source>
        <dbReference type="Proteomes" id="UP000247417"/>
    </source>
</evidence>
<dbReference type="Pfam" id="PF00437">
    <property type="entry name" value="T2SSE"/>
    <property type="match status" value="1"/>
</dbReference>
<proteinExistence type="inferred from homology"/>
<dbReference type="RefSeq" id="WP_110507593.1">
    <property type="nucleotide sequence ID" value="NZ_NKTX01000063.1"/>
</dbReference>
<dbReference type="AlphaFoldDB" id="A0A318QX50"/>
<dbReference type="OrthoDB" id="9810761at2"/>
<protein>
    <submittedName>
        <fullName evidence="3">Conjugal transfer protein</fullName>
    </submittedName>
</protein>
<name>A0A318QX50_9PROT</name>
<comment type="caution">
    <text evidence="3">The sequence shown here is derived from an EMBL/GenBank/DDBJ whole genome shotgun (WGS) entry which is preliminary data.</text>
</comment>
<dbReference type="InterPro" id="IPR027417">
    <property type="entry name" value="P-loop_NTPase"/>
</dbReference>
<evidence type="ECO:0000313" key="3">
    <source>
        <dbReference type="EMBL" id="PYD79789.1"/>
    </source>
</evidence>
<dbReference type="PANTHER" id="PTHR30486:SF6">
    <property type="entry name" value="TYPE IV PILUS RETRACTATION ATPASE PILT"/>
    <property type="match status" value="1"/>
</dbReference>